<dbReference type="Pfam" id="PF13180">
    <property type="entry name" value="PDZ_2"/>
    <property type="match status" value="1"/>
</dbReference>
<evidence type="ECO:0000256" key="10">
    <source>
        <dbReference type="PIRSR" id="PIRSR611782-2"/>
    </source>
</evidence>
<dbReference type="PANTHER" id="PTHR22939">
    <property type="entry name" value="SERINE PROTEASE FAMILY S1C HTRA-RELATED"/>
    <property type="match status" value="1"/>
</dbReference>
<reference evidence="13 14" key="1">
    <citation type="journal article" date="2010" name="J. Bacteriol.">
        <title>Genome sequence of the oligotrophic marine Gammaproteobacterium HTCC2143, isolated from the Oregon Coast.</title>
        <authorList>
            <person name="Oh H.M."/>
            <person name="Kang I."/>
            <person name="Ferriera S."/>
            <person name="Giovannoni S.J."/>
            <person name="Cho J.C."/>
        </authorList>
    </citation>
    <scope>NUCLEOTIDE SEQUENCE [LARGE SCALE GENOMIC DNA]</scope>
    <source>
        <strain evidence="13 14">HTCC2143</strain>
    </source>
</reference>
<evidence type="ECO:0000256" key="3">
    <source>
        <dbReference type="ARBA" id="ARBA00022670"/>
    </source>
</evidence>
<dbReference type="eggNOG" id="COG0265">
    <property type="taxonomic scope" value="Bacteria"/>
</dbReference>
<dbReference type="NCBIfam" id="TIGR02037">
    <property type="entry name" value="degP_htrA_DO"/>
    <property type="match status" value="1"/>
</dbReference>
<keyword evidence="7" id="KW-0378">Hydrolase</keyword>
<dbReference type="SUPFAM" id="SSF50494">
    <property type="entry name" value="Trypsin-like serine proteases"/>
    <property type="match status" value="1"/>
</dbReference>
<dbReference type="InterPro" id="IPR001940">
    <property type="entry name" value="Peptidase_S1C"/>
</dbReference>
<feature type="domain" description="PDZ" evidence="12">
    <location>
        <begin position="260"/>
        <end position="352"/>
    </location>
</feature>
<dbReference type="InterPro" id="IPR001478">
    <property type="entry name" value="PDZ"/>
</dbReference>
<evidence type="ECO:0000256" key="9">
    <source>
        <dbReference type="PIRSR" id="PIRSR611782-1"/>
    </source>
</evidence>
<feature type="binding site" evidence="10">
    <location>
        <begin position="232"/>
        <end position="236"/>
    </location>
    <ligand>
        <name>substrate</name>
    </ligand>
</feature>
<evidence type="ECO:0000256" key="2">
    <source>
        <dbReference type="ARBA" id="ARBA00010541"/>
    </source>
</evidence>
<dbReference type="CDD" id="cd10839">
    <property type="entry name" value="cpPDZ1_DegP-like"/>
    <property type="match status" value="1"/>
</dbReference>
<accession>A0YC08</accession>
<dbReference type="Gene3D" id="2.30.42.10">
    <property type="match status" value="2"/>
</dbReference>
<gene>
    <name evidence="13" type="ORF">GP2143_07254</name>
</gene>
<dbReference type="Pfam" id="PF13365">
    <property type="entry name" value="Trypsin_2"/>
    <property type="match status" value="1"/>
</dbReference>
<comment type="similarity">
    <text evidence="2">Belongs to the peptidase S1C family.</text>
</comment>
<name>A0YC08_9GAMM</name>
<dbReference type="Gene3D" id="2.40.10.120">
    <property type="match status" value="1"/>
</dbReference>
<keyword evidence="14" id="KW-1185">Reference proteome</keyword>
<dbReference type="InterPro" id="IPR009003">
    <property type="entry name" value="Peptidase_S1_PA"/>
</dbReference>
<evidence type="ECO:0000256" key="6">
    <source>
        <dbReference type="ARBA" id="ARBA00022764"/>
    </source>
</evidence>
<dbReference type="AlphaFoldDB" id="A0YC08"/>
<feature type="active site" description="Charge relay system" evidence="9">
    <location>
        <position position="216"/>
    </location>
</feature>
<evidence type="ECO:0000313" key="14">
    <source>
        <dbReference type="Proteomes" id="UP000004931"/>
    </source>
</evidence>
<dbReference type="GO" id="GO:0042597">
    <property type="term" value="C:periplasmic space"/>
    <property type="evidence" value="ECO:0007669"/>
    <property type="project" value="UniProtKB-SubCell"/>
</dbReference>
<keyword evidence="3 13" id="KW-0645">Protease</keyword>
<evidence type="ECO:0000256" key="8">
    <source>
        <dbReference type="ARBA" id="ARBA00022825"/>
    </source>
</evidence>
<feature type="chain" id="PRO_5039155872" evidence="11">
    <location>
        <begin position="25"/>
        <end position="454"/>
    </location>
</feature>
<dbReference type="PRINTS" id="PR00834">
    <property type="entry name" value="PROTEASES2C"/>
</dbReference>
<keyword evidence="8" id="KW-0720">Serine protease</keyword>
<feature type="binding site" evidence="10">
    <location>
        <position position="111"/>
    </location>
    <ligand>
        <name>substrate</name>
    </ligand>
</feature>
<feature type="binding site" evidence="10">
    <location>
        <begin position="214"/>
        <end position="216"/>
    </location>
    <ligand>
        <name>substrate</name>
    </ligand>
</feature>
<evidence type="ECO:0000256" key="11">
    <source>
        <dbReference type="SAM" id="SignalP"/>
    </source>
</evidence>
<evidence type="ECO:0000313" key="13">
    <source>
        <dbReference type="EMBL" id="EAW31327.1"/>
    </source>
</evidence>
<keyword evidence="6" id="KW-0574">Periplasm</keyword>
<feature type="binding site" evidence="10">
    <location>
        <position position="141"/>
    </location>
    <ligand>
        <name>substrate</name>
    </ligand>
</feature>
<evidence type="ECO:0000256" key="5">
    <source>
        <dbReference type="ARBA" id="ARBA00022737"/>
    </source>
</evidence>
<feature type="active site" description="Charge relay system" evidence="9">
    <location>
        <position position="111"/>
    </location>
</feature>
<dbReference type="PANTHER" id="PTHR22939:SF129">
    <property type="entry name" value="SERINE PROTEASE HTRA2, MITOCHONDRIAL"/>
    <property type="match status" value="1"/>
</dbReference>
<dbReference type="GO" id="GO:0004252">
    <property type="term" value="F:serine-type endopeptidase activity"/>
    <property type="evidence" value="ECO:0007669"/>
    <property type="project" value="InterPro"/>
</dbReference>
<dbReference type="InterPro" id="IPR036034">
    <property type="entry name" value="PDZ_sf"/>
</dbReference>
<dbReference type="PROSITE" id="PS50106">
    <property type="entry name" value="PDZ"/>
    <property type="match status" value="2"/>
</dbReference>
<evidence type="ECO:0000256" key="7">
    <source>
        <dbReference type="ARBA" id="ARBA00022801"/>
    </source>
</evidence>
<feature type="active site" description="Charge relay system" evidence="9">
    <location>
        <position position="141"/>
    </location>
</feature>
<evidence type="ECO:0000256" key="1">
    <source>
        <dbReference type="ARBA" id="ARBA00004418"/>
    </source>
</evidence>
<organism evidence="13 14">
    <name type="scientific">marine gamma proteobacterium HTCC2143</name>
    <dbReference type="NCBI Taxonomy" id="247633"/>
    <lineage>
        <taxon>Bacteria</taxon>
        <taxon>Pseudomonadati</taxon>
        <taxon>Pseudomonadota</taxon>
        <taxon>Gammaproteobacteria</taxon>
        <taxon>Cellvibrionales</taxon>
        <taxon>Spongiibacteraceae</taxon>
        <taxon>BD1-7 clade</taxon>
    </lineage>
</organism>
<evidence type="ECO:0000259" key="12">
    <source>
        <dbReference type="PROSITE" id="PS50106"/>
    </source>
</evidence>
<dbReference type="EMBL" id="AAVT01000003">
    <property type="protein sequence ID" value="EAW31327.1"/>
    <property type="molecule type" value="Genomic_DNA"/>
</dbReference>
<dbReference type="Pfam" id="PF17820">
    <property type="entry name" value="PDZ_6"/>
    <property type="match status" value="1"/>
</dbReference>
<dbReference type="Proteomes" id="UP000004931">
    <property type="component" value="Unassembled WGS sequence"/>
</dbReference>
<dbReference type="InterPro" id="IPR011782">
    <property type="entry name" value="Pept_S1C_Do"/>
</dbReference>
<sequence>MNLGFTRRMSLTVLLLSVVSSAWAVLPAFDSDGRQLPSLSPLIKEVGPSVVNISTFTTQTMRQNPLLNDPFFRRFFNIPPDQKMPQSRRTQSAGSGVIINAKEGTVITNHHVIDGADEIHVGLEDGRSYKATLIGSDPEVDIAVLQLEEFEDLIDIKIANSDGLEVGDFVIAIGNPFGLGQTVTSGVVSALGRSGLGIEGYENFIQTDASINPGNSGGALVNLNGELVGINTAIMAPAGGNIGIGFAIPSNMADSSIDQILEHGEVKRGQLGVIIQDLSRELAEAFDIDKQQRGVVIAGVQPGSAAESAGLEAGDIVISIDGEPVESSAQLRNEIGQRRIGQKLRVTILRDGKTKVVQAKVGEAVSQLASNGSVHPFLEGASLESFSDGGVEITAIERDSTAAESGLRPGDVILSANRYKVGDLDDLRKILKQSSQRIVLRVKRGNAALYLVLQ</sequence>
<dbReference type="GO" id="GO:0006508">
    <property type="term" value="P:proteolysis"/>
    <property type="evidence" value="ECO:0007669"/>
    <property type="project" value="UniProtKB-KW"/>
</dbReference>
<dbReference type="InterPro" id="IPR041489">
    <property type="entry name" value="PDZ_6"/>
</dbReference>
<comment type="caution">
    <text evidence="13">The sequence shown here is derived from an EMBL/GenBank/DDBJ whole genome shotgun (WGS) entry which is preliminary data.</text>
</comment>
<dbReference type="SMART" id="SM00228">
    <property type="entry name" value="PDZ"/>
    <property type="match status" value="2"/>
</dbReference>
<feature type="domain" description="PDZ" evidence="12">
    <location>
        <begin position="380"/>
        <end position="446"/>
    </location>
</feature>
<proteinExistence type="inferred from homology"/>
<dbReference type="STRING" id="247633.GP2143_07254"/>
<comment type="subcellular location">
    <subcellularLocation>
        <location evidence="1">Periplasm</location>
    </subcellularLocation>
</comment>
<keyword evidence="5" id="KW-0677">Repeat</keyword>
<evidence type="ECO:0000256" key="4">
    <source>
        <dbReference type="ARBA" id="ARBA00022729"/>
    </source>
</evidence>
<protein>
    <submittedName>
        <fullName evidence="13">Trypsin-like serine protease, typically periplasmic, contain C-terminal PDZ domain</fullName>
    </submittedName>
</protein>
<feature type="signal peptide" evidence="11">
    <location>
        <begin position="1"/>
        <end position="24"/>
    </location>
</feature>
<keyword evidence="4 11" id="KW-0732">Signal</keyword>
<dbReference type="SUPFAM" id="SSF50156">
    <property type="entry name" value="PDZ domain-like"/>
    <property type="match status" value="2"/>
</dbReference>